<dbReference type="InterPro" id="IPR051121">
    <property type="entry name" value="FAH"/>
</dbReference>
<dbReference type="Pfam" id="PF01557">
    <property type="entry name" value="FAA_hydrolase"/>
    <property type="match status" value="1"/>
</dbReference>
<feature type="compositionally biased region" description="Basic and acidic residues" evidence="4">
    <location>
        <begin position="130"/>
        <end position="139"/>
    </location>
</feature>
<accession>A0ABY6W0B2</accession>
<dbReference type="Gene3D" id="3.90.850.10">
    <property type="entry name" value="Fumarylacetoacetase-like, C-terminal domain"/>
    <property type="match status" value="1"/>
</dbReference>
<evidence type="ECO:0000313" key="7">
    <source>
        <dbReference type="Proteomes" id="UP000405357"/>
    </source>
</evidence>
<proteinExistence type="inferred from homology"/>
<gene>
    <name evidence="6" type="ORF">PSO31014_02607</name>
</gene>
<dbReference type="GO" id="GO:0016829">
    <property type="term" value="F:lyase activity"/>
    <property type="evidence" value="ECO:0007669"/>
    <property type="project" value="UniProtKB-KW"/>
</dbReference>
<keyword evidence="6" id="KW-0456">Lyase</keyword>
<dbReference type="InterPro" id="IPR011234">
    <property type="entry name" value="Fumarylacetoacetase-like_C"/>
</dbReference>
<evidence type="ECO:0000259" key="5">
    <source>
        <dbReference type="Pfam" id="PF01557"/>
    </source>
</evidence>
<keyword evidence="7" id="KW-1185">Reference proteome</keyword>
<dbReference type="Proteomes" id="UP000405357">
    <property type="component" value="Unassembled WGS sequence"/>
</dbReference>
<dbReference type="InterPro" id="IPR036663">
    <property type="entry name" value="Fumarylacetoacetase_C_sf"/>
</dbReference>
<dbReference type="PANTHER" id="PTHR42796">
    <property type="entry name" value="FUMARYLACETOACETATE HYDROLASE DOMAIN-CONTAINING PROTEIN 2A-RELATED"/>
    <property type="match status" value="1"/>
</dbReference>
<comment type="caution">
    <text evidence="6">The sequence shown here is derived from an EMBL/GenBank/DDBJ whole genome shotgun (WGS) entry which is preliminary data.</text>
</comment>
<evidence type="ECO:0000256" key="2">
    <source>
        <dbReference type="ARBA" id="ARBA00010211"/>
    </source>
</evidence>
<dbReference type="SUPFAM" id="SSF56529">
    <property type="entry name" value="FAH"/>
    <property type="match status" value="1"/>
</dbReference>
<evidence type="ECO:0000256" key="3">
    <source>
        <dbReference type="ARBA" id="ARBA00022723"/>
    </source>
</evidence>
<protein>
    <submittedName>
        <fullName evidence="6">Ureidoglycolate lyase</fullName>
    </submittedName>
</protein>
<keyword evidence="3" id="KW-0479">Metal-binding</keyword>
<feature type="region of interest" description="Disordered" evidence="4">
    <location>
        <begin position="119"/>
        <end position="139"/>
    </location>
</feature>
<evidence type="ECO:0000313" key="6">
    <source>
        <dbReference type="EMBL" id="VVE10884.1"/>
    </source>
</evidence>
<evidence type="ECO:0000256" key="4">
    <source>
        <dbReference type="SAM" id="MobiDB-lite"/>
    </source>
</evidence>
<organism evidence="6 7">
    <name type="scientific">Pandoraea soli</name>
    <dbReference type="NCBI Taxonomy" id="2508293"/>
    <lineage>
        <taxon>Bacteria</taxon>
        <taxon>Pseudomonadati</taxon>
        <taxon>Pseudomonadota</taxon>
        <taxon>Betaproteobacteria</taxon>
        <taxon>Burkholderiales</taxon>
        <taxon>Burkholderiaceae</taxon>
        <taxon>Pandoraea</taxon>
    </lineage>
</organism>
<reference evidence="6 7" key="1">
    <citation type="submission" date="2019-08" db="EMBL/GenBank/DDBJ databases">
        <authorList>
            <person name="Peeters C."/>
        </authorList>
    </citation>
    <scope>NUCLEOTIDE SEQUENCE [LARGE SCALE GENOMIC DNA]</scope>
    <source>
        <strain evidence="6 7">LMG 31014</strain>
    </source>
</reference>
<dbReference type="PANTHER" id="PTHR42796:SF4">
    <property type="entry name" value="FUMARYLACETOACETATE HYDROLASE DOMAIN-CONTAINING PROTEIN 2A"/>
    <property type="match status" value="1"/>
</dbReference>
<comment type="similarity">
    <text evidence="2">Belongs to the FAH family.</text>
</comment>
<comment type="cofactor">
    <cofactor evidence="1">
        <name>Mg(2+)</name>
        <dbReference type="ChEBI" id="CHEBI:18420"/>
    </cofactor>
</comment>
<evidence type="ECO:0000256" key="1">
    <source>
        <dbReference type="ARBA" id="ARBA00001946"/>
    </source>
</evidence>
<sequence>MQGKIVCVGLNYVDHTEETGFELPYEPLVLFKSPTALSGPFDPIVIPKTPDAVDWEVELGVVIGGFVRNVPERDARDVIAGFVVADDLTDRGWQFERGGQWSKGKSADSFAPVGPWLVTSDQFPDTPDLAQKEHRHETR</sequence>
<feature type="domain" description="Fumarylacetoacetase-like C-terminal" evidence="5">
    <location>
        <begin position="4"/>
        <end position="129"/>
    </location>
</feature>
<dbReference type="EMBL" id="CABPSG010000006">
    <property type="protein sequence ID" value="VVE10884.1"/>
    <property type="molecule type" value="Genomic_DNA"/>
</dbReference>
<name>A0ABY6W0B2_9BURK</name>